<evidence type="ECO:0000256" key="4">
    <source>
        <dbReference type="ARBA" id="ARBA00022691"/>
    </source>
</evidence>
<feature type="active site" evidence="6">
    <location>
        <position position="394"/>
    </location>
</feature>
<dbReference type="PANTHER" id="PTHR43667">
    <property type="entry name" value="CYCLOPROPANE-FATTY-ACYL-PHOSPHOLIPID SYNTHASE"/>
    <property type="match status" value="1"/>
</dbReference>
<dbReference type="EC" id="2.1.1.79" evidence="7"/>
<evidence type="ECO:0000313" key="8">
    <source>
        <dbReference type="Proteomes" id="UP000251647"/>
    </source>
</evidence>
<evidence type="ECO:0000256" key="3">
    <source>
        <dbReference type="ARBA" id="ARBA00022679"/>
    </source>
</evidence>
<accession>A0A2X1WNH4</accession>
<organism evidence="7 8">
    <name type="scientific">Photobacterium damselae</name>
    <dbReference type="NCBI Taxonomy" id="38293"/>
    <lineage>
        <taxon>Bacteria</taxon>
        <taxon>Pseudomonadati</taxon>
        <taxon>Pseudomonadota</taxon>
        <taxon>Gammaproteobacteria</taxon>
        <taxon>Vibrionales</taxon>
        <taxon>Vibrionaceae</taxon>
        <taxon>Photobacterium</taxon>
    </lineage>
</organism>
<dbReference type="Gene3D" id="3.40.50.150">
    <property type="entry name" value="Vaccinia Virus protein VP39"/>
    <property type="match status" value="1"/>
</dbReference>
<keyword evidence="2 7" id="KW-0489">Methyltransferase</keyword>
<dbReference type="GO" id="GO:0032259">
    <property type="term" value="P:methylation"/>
    <property type="evidence" value="ECO:0007669"/>
    <property type="project" value="UniProtKB-KW"/>
</dbReference>
<evidence type="ECO:0000256" key="6">
    <source>
        <dbReference type="PIRSR" id="PIRSR003085-1"/>
    </source>
</evidence>
<proteinExistence type="inferred from homology"/>
<dbReference type="CDD" id="cd02440">
    <property type="entry name" value="AdoMet_MTases"/>
    <property type="match status" value="1"/>
</dbReference>
<dbReference type="PIRSF" id="PIRSF003085">
    <property type="entry name" value="CMAS"/>
    <property type="match status" value="1"/>
</dbReference>
<dbReference type="EMBL" id="UATL01000005">
    <property type="protein sequence ID" value="SPY44738.1"/>
    <property type="molecule type" value="Genomic_DNA"/>
</dbReference>
<dbReference type="RefSeq" id="WP_005304854.1">
    <property type="nucleotide sequence ID" value="NZ_CP079238.1"/>
</dbReference>
<evidence type="ECO:0000256" key="2">
    <source>
        <dbReference type="ARBA" id="ARBA00022603"/>
    </source>
</evidence>
<protein>
    <submittedName>
        <fullName evidence="7">Cyclopropane-fatty-acyl-phospholipid synthase</fullName>
        <ecNumber evidence="7">2.1.1.79</ecNumber>
    </submittedName>
</protein>
<keyword evidence="3 7" id="KW-0808">Transferase</keyword>
<dbReference type="SUPFAM" id="SSF53335">
    <property type="entry name" value="S-adenosyl-L-methionine-dependent methyltransferases"/>
    <property type="match status" value="1"/>
</dbReference>
<evidence type="ECO:0000256" key="5">
    <source>
        <dbReference type="ARBA" id="ARBA00023098"/>
    </source>
</evidence>
<dbReference type="AlphaFoldDB" id="A0A2X1WNH4"/>
<sequence>MLKEPATIVKSLDKPLTSSISFQISRKVVMALLSQLSHAGLTVTEPNGEQLFFGDKSSDLQAQLTIHNQSFYKRLLQGGSIAAGEAYIDHWWESPNVTDVIRVLARNLATLDKIEAKTSWITQLSTKLSHKLRRNNQDNAKQNISAHYDRGNDLYSAFLDRNMLYSAAIYQSELDDLYHAQINKMDRLCQQLALTPDDHLLEIGTGWGGMAIYAAQYYGCKVTTTTISKEQYAWAQQRVDALGLNDQITLLLEDYRDLTGEYDKIVSIEMIEAVGREYLDMYIEKCQSLLKPGGRFAIQAITIADQRYDSYSKNVDFIQKHIFPGGFLPSVTVLLKTMTEKSDFVVRDMFDMGLDYARTLNDWHRNFNQNIELITLRGYDERFVRMWRYYFCYCEGGFLEKTISAIQLVAERPKYH</sequence>
<evidence type="ECO:0000256" key="1">
    <source>
        <dbReference type="ARBA" id="ARBA00010815"/>
    </source>
</evidence>
<dbReference type="InterPro" id="IPR050723">
    <property type="entry name" value="CFA/CMAS"/>
</dbReference>
<dbReference type="InterPro" id="IPR029063">
    <property type="entry name" value="SAM-dependent_MTases_sf"/>
</dbReference>
<dbReference type="GO" id="GO:0008825">
    <property type="term" value="F:cyclopropane-fatty-acyl-phospholipid synthase activity"/>
    <property type="evidence" value="ECO:0007669"/>
    <property type="project" value="UniProtKB-EC"/>
</dbReference>
<dbReference type="GO" id="GO:0008610">
    <property type="term" value="P:lipid biosynthetic process"/>
    <property type="evidence" value="ECO:0007669"/>
    <property type="project" value="InterPro"/>
</dbReference>
<dbReference type="Proteomes" id="UP000251647">
    <property type="component" value="Unassembled WGS sequence"/>
</dbReference>
<gene>
    <name evidence="7" type="primary">cfa_2</name>
    <name evidence="7" type="ORF">NCTC11647_03688</name>
</gene>
<evidence type="ECO:0000313" key="7">
    <source>
        <dbReference type="EMBL" id="SPY44738.1"/>
    </source>
</evidence>
<dbReference type="PANTHER" id="PTHR43667:SF2">
    <property type="entry name" value="FATTY ACID C-METHYL TRANSFERASE"/>
    <property type="match status" value="1"/>
</dbReference>
<keyword evidence="4" id="KW-0949">S-adenosyl-L-methionine</keyword>
<reference evidence="7 8" key="1">
    <citation type="submission" date="2018-06" db="EMBL/GenBank/DDBJ databases">
        <authorList>
            <consortium name="Pathogen Informatics"/>
            <person name="Doyle S."/>
        </authorList>
    </citation>
    <scope>NUCLEOTIDE SEQUENCE [LARGE SCALE GENOMIC DNA]</scope>
    <source>
        <strain evidence="7 8">NCTC11647</strain>
    </source>
</reference>
<dbReference type="InterPro" id="IPR003333">
    <property type="entry name" value="CMAS"/>
</dbReference>
<name>A0A2X1WNH4_PHODM</name>
<keyword evidence="5" id="KW-0443">Lipid metabolism</keyword>
<comment type="similarity">
    <text evidence="1">Belongs to the CFA/CMAS family.</text>
</comment>
<dbReference type="Pfam" id="PF02353">
    <property type="entry name" value="CMAS"/>
    <property type="match status" value="1"/>
</dbReference>